<evidence type="ECO:0000313" key="2">
    <source>
        <dbReference type="EMBL" id="TFU90172.1"/>
    </source>
</evidence>
<comment type="caution">
    <text evidence="2">The sequence shown here is derived from an EMBL/GenBank/DDBJ whole genome shotgun (WGS) entry which is preliminary data.</text>
</comment>
<dbReference type="GO" id="GO:0005524">
    <property type="term" value="F:ATP binding"/>
    <property type="evidence" value="ECO:0007669"/>
    <property type="project" value="InterPro"/>
</dbReference>
<evidence type="ECO:0000313" key="3">
    <source>
        <dbReference type="Proteomes" id="UP000298285"/>
    </source>
</evidence>
<dbReference type="RefSeq" id="WP_135105142.1">
    <property type="nucleotide sequence ID" value="NZ_JADGKW010000002.1"/>
</dbReference>
<keyword evidence="2" id="KW-0378">Hydrolase</keyword>
<name>A0A4Y9IPE6_9BACT</name>
<dbReference type="OrthoDB" id="6664198at2"/>
<dbReference type="InterPro" id="IPR027417">
    <property type="entry name" value="P-loop_NTPase"/>
</dbReference>
<dbReference type="GO" id="GO:0003676">
    <property type="term" value="F:nucleic acid binding"/>
    <property type="evidence" value="ECO:0007669"/>
    <property type="project" value="InterPro"/>
</dbReference>
<gene>
    <name evidence="2" type="ORF">E4T88_09190</name>
</gene>
<keyword evidence="2" id="KW-0347">Helicase</keyword>
<dbReference type="Pfam" id="PF00270">
    <property type="entry name" value="DEAD"/>
    <property type="match status" value="1"/>
</dbReference>
<sequence>MQSQKSNEEPITLKLTDYIDKAFKVLPENAFIHKGRCGIGGTHLELKTDRNSILIVPIKSIITDKINSTDEYGELEYPDLFFVKGGVKTKDIEEYLLKGIPFKKIIVTPDSLHKIIEAAENVEIINKLYSDFYLILDEAHSVITEYFRESMIDAFELLFNFKNKIIISATPYYFSDPRMEEFNYYRIKFDEPIDNITIINTRSIRACVNAFLTGEMNTKGNLHIFYNSVTEIAEAIELAELKDCNVHCADKEENLEKVYQFFKQQPIKGEYKKVNFYTTSHFEGWNLEDINPTIILVTDVNKPHTKVGISNKGVQAVGRQRIKENRPETKPFAIYHITNHRNRLTFKTLEEFKDEYLFDANWDMEEYNRYLDACKANNREPNKDKTEFVKRYTTLDKGTGYAKLCYQKTDQFINESACNEEFNHIDYIQQAWENSGFQTDVLEHKQILEKAIQRKTKKSVQEILSDFEILDPENRKNQFIIFADQALDKLINTQPTLYKAYQMLTKEEINSTDYKMDEIKKLLILKDNKDSEMKVLKLLPLTFSVGNRYTKDYIKAKLQDIYNKAGYKKNATAEQLKNSDWYDTKPCKVKDKEGKDKNGFEILRMNFKLRVSTRQD</sequence>
<proteinExistence type="predicted"/>
<evidence type="ECO:0000259" key="1">
    <source>
        <dbReference type="Pfam" id="PF00270"/>
    </source>
</evidence>
<keyword evidence="2" id="KW-0547">Nucleotide-binding</keyword>
<dbReference type="AlphaFoldDB" id="A0A4Y9IPE6"/>
<protein>
    <submittedName>
        <fullName evidence="2">DEAD/DEAH box helicase</fullName>
    </submittedName>
</protein>
<accession>A0A4Y9IPE6</accession>
<dbReference type="GO" id="GO:0004386">
    <property type="term" value="F:helicase activity"/>
    <property type="evidence" value="ECO:0007669"/>
    <property type="project" value="UniProtKB-KW"/>
</dbReference>
<dbReference type="EMBL" id="SPPK01000002">
    <property type="protein sequence ID" value="TFU90172.1"/>
    <property type="molecule type" value="Genomic_DNA"/>
</dbReference>
<organism evidence="2 3">
    <name type="scientific">Dysgonomonas mossii</name>
    <dbReference type="NCBI Taxonomy" id="163665"/>
    <lineage>
        <taxon>Bacteria</taxon>
        <taxon>Pseudomonadati</taxon>
        <taxon>Bacteroidota</taxon>
        <taxon>Bacteroidia</taxon>
        <taxon>Bacteroidales</taxon>
        <taxon>Dysgonomonadaceae</taxon>
        <taxon>Dysgonomonas</taxon>
    </lineage>
</organism>
<dbReference type="Gene3D" id="3.40.50.300">
    <property type="entry name" value="P-loop containing nucleotide triphosphate hydrolases"/>
    <property type="match status" value="1"/>
</dbReference>
<dbReference type="SUPFAM" id="SSF52540">
    <property type="entry name" value="P-loop containing nucleoside triphosphate hydrolases"/>
    <property type="match status" value="1"/>
</dbReference>
<keyword evidence="2" id="KW-0067">ATP-binding</keyword>
<feature type="domain" description="DEAD/DEAH-box helicase" evidence="1">
    <location>
        <begin position="47"/>
        <end position="171"/>
    </location>
</feature>
<dbReference type="InterPro" id="IPR011545">
    <property type="entry name" value="DEAD/DEAH_box_helicase_dom"/>
</dbReference>
<dbReference type="Proteomes" id="UP000298285">
    <property type="component" value="Unassembled WGS sequence"/>
</dbReference>
<reference evidence="2 3" key="1">
    <citation type="submission" date="2019-03" db="EMBL/GenBank/DDBJ databases">
        <title>Diversity of the mouse oral microbiome.</title>
        <authorList>
            <person name="Joseph S."/>
            <person name="Aduse-Opoku J."/>
            <person name="Curtis M."/>
            <person name="Wade W."/>
            <person name="Hashim A."/>
        </authorList>
    </citation>
    <scope>NUCLEOTIDE SEQUENCE [LARGE SCALE GENOMIC DNA]</scope>
    <source>
        <strain evidence="2 3">P11</strain>
    </source>
</reference>